<organism evidence="12 13">
    <name type="scientific">Candidatus Gottesmanbacteria bacterium RBG_16_52_11</name>
    <dbReference type="NCBI Taxonomy" id="1798374"/>
    <lineage>
        <taxon>Bacteria</taxon>
        <taxon>Candidatus Gottesmaniibacteriota</taxon>
    </lineage>
</organism>
<evidence type="ECO:0000259" key="10">
    <source>
        <dbReference type="Pfam" id="PF02775"/>
    </source>
</evidence>
<dbReference type="GO" id="GO:0045333">
    <property type="term" value="P:cellular respiration"/>
    <property type="evidence" value="ECO:0007669"/>
    <property type="project" value="UniProtKB-ARBA"/>
</dbReference>
<keyword evidence="4" id="KW-0479">Metal-binding</keyword>
<evidence type="ECO:0000259" key="11">
    <source>
        <dbReference type="Pfam" id="PF12367"/>
    </source>
</evidence>
<keyword evidence="5" id="KW-0460">Magnesium</keyword>
<dbReference type="InterPro" id="IPR032686">
    <property type="entry name" value="PFO_beta_C"/>
</dbReference>
<keyword evidence="7" id="KW-0408">Iron</keyword>
<dbReference type="CDD" id="cd03375">
    <property type="entry name" value="TPP_OGFOR"/>
    <property type="match status" value="1"/>
</dbReference>
<evidence type="ECO:0000256" key="6">
    <source>
        <dbReference type="ARBA" id="ARBA00023002"/>
    </source>
</evidence>
<dbReference type="STRING" id="1798374.A2Z33_02500"/>
<evidence type="ECO:0000256" key="7">
    <source>
        <dbReference type="ARBA" id="ARBA00023004"/>
    </source>
</evidence>
<dbReference type="NCBIfam" id="TIGR02177">
    <property type="entry name" value="PorB_KorB"/>
    <property type="match status" value="1"/>
</dbReference>
<dbReference type="GO" id="GO:0030976">
    <property type="term" value="F:thiamine pyrophosphate binding"/>
    <property type="evidence" value="ECO:0007669"/>
    <property type="project" value="InterPro"/>
</dbReference>
<feature type="domain" description="Pyruvate ferredoxin oxidoreductase beta subunit C-terminal" evidence="11">
    <location>
        <begin position="204"/>
        <end position="266"/>
    </location>
</feature>
<evidence type="ECO:0000313" key="13">
    <source>
        <dbReference type="Proteomes" id="UP000178448"/>
    </source>
</evidence>
<evidence type="ECO:0000256" key="3">
    <source>
        <dbReference type="ARBA" id="ARBA00001966"/>
    </source>
</evidence>
<dbReference type="PANTHER" id="PTHR48084">
    <property type="entry name" value="2-OXOGLUTARATE OXIDOREDUCTASE SUBUNIT KORB-RELATED"/>
    <property type="match status" value="1"/>
</dbReference>
<name>A0A1F5YMG4_9BACT</name>
<keyword evidence="9" id="KW-0786">Thiamine pyrophosphate</keyword>
<comment type="cofactor">
    <cofactor evidence="2">
        <name>thiamine diphosphate</name>
        <dbReference type="ChEBI" id="CHEBI:58937"/>
    </cofactor>
</comment>
<feature type="domain" description="Thiamine pyrophosphate enzyme TPP-binding" evidence="10">
    <location>
        <begin position="53"/>
        <end position="200"/>
    </location>
</feature>
<dbReference type="Pfam" id="PF02775">
    <property type="entry name" value="TPP_enzyme_C"/>
    <property type="match status" value="1"/>
</dbReference>
<dbReference type="PANTHER" id="PTHR48084:SF4">
    <property type="entry name" value="2-OXOGLUTARATE OXIDOREDUCTASE SUBUNIT KORB"/>
    <property type="match status" value="1"/>
</dbReference>
<evidence type="ECO:0000256" key="9">
    <source>
        <dbReference type="ARBA" id="ARBA00023052"/>
    </source>
</evidence>
<sequence length="290" mass="31460">MGSQSELTIASYDTGKSPTWCPGCGDFGIWISLKNALVKMGLGPDDVFLVYGIGCHGNMYSWMKTYACEGLHGRTLPVAQGIKLANHPLPVIIISGDGDGLGEGGNHFIHAAKRNPNVTVILHDNQLYSLTTGQASPTAKPGFKTKSTPEGVYDEPINPLTMSIAAGATYVARGFAGDAAYLTQLIVDAVNHKGFSLVDILQPCVTFDKIHTYAYYRQRVYRLDAEGYKPDNKATALAKAFEWGDRIPTGVFYQEEKPTSEDREAAIAELPLVAQPLEIPDIDSMLAEFI</sequence>
<evidence type="ECO:0000256" key="1">
    <source>
        <dbReference type="ARBA" id="ARBA00001946"/>
    </source>
</evidence>
<comment type="caution">
    <text evidence="12">The sequence shown here is derived from an EMBL/GenBank/DDBJ whole genome shotgun (WGS) entry which is preliminary data.</text>
</comment>
<dbReference type="Pfam" id="PF12367">
    <property type="entry name" value="PFO_beta_C"/>
    <property type="match status" value="1"/>
</dbReference>
<evidence type="ECO:0000256" key="2">
    <source>
        <dbReference type="ARBA" id="ARBA00001964"/>
    </source>
</evidence>
<evidence type="ECO:0000256" key="8">
    <source>
        <dbReference type="ARBA" id="ARBA00023014"/>
    </source>
</evidence>
<dbReference type="GO" id="GO:0016625">
    <property type="term" value="F:oxidoreductase activity, acting on the aldehyde or oxo group of donors, iron-sulfur protein as acceptor"/>
    <property type="evidence" value="ECO:0007669"/>
    <property type="project" value="UniProtKB-ARBA"/>
</dbReference>
<dbReference type="Gene3D" id="3.40.50.970">
    <property type="match status" value="1"/>
</dbReference>
<dbReference type="InterPro" id="IPR011766">
    <property type="entry name" value="TPP_enzyme_TPP-bd"/>
</dbReference>
<dbReference type="AlphaFoldDB" id="A0A1F5YMG4"/>
<keyword evidence="6" id="KW-0560">Oxidoreductase</keyword>
<accession>A0A1F5YMG4</accession>
<evidence type="ECO:0000256" key="5">
    <source>
        <dbReference type="ARBA" id="ARBA00022842"/>
    </source>
</evidence>
<keyword evidence="8" id="KW-0411">Iron-sulfur</keyword>
<dbReference type="GO" id="GO:0051536">
    <property type="term" value="F:iron-sulfur cluster binding"/>
    <property type="evidence" value="ECO:0007669"/>
    <property type="project" value="UniProtKB-KW"/>
</dbReference>
<proteinExistence type="predicted"/>
<dbReference type="InterPro" id="IPR011896">
    <property type="entry name" value="OFOB"/>
</dbReference>
<protein>
    <submittedName>
        <fullName evidence="12">2-oxoacid ferredoxin oxidoreductase</fullName>
    </submittedName>
</protein>
<dbReference type="InterPro" id="IPR029061">
    <property type="entry name" value="THDP-binding"/>
</dbReference>
<evidence type="ECO:0000256" key="4">
    <source>
        <dbReference type="ARBA" id="ARBA00022723"/>
    </source>
</evidence>
<dbReference type="InterPro" id="IPR051457">
    <property type="entry name" value="2-oxoacid:Fd_oxidoreductase"/>
</dbReference>
<dbReference type="SUPFAM" id="SSF52518">
    <property type="entry name" value="Thiamin diphosphate-binding fold (THDP-binding)"/>
    <property type="match status" value="1"/>
</dbReference>
<dbReference type="GO" id="GO:0046872">
    <property type="term" value="F:metal ion binding"/>
    <property type="evidence" value="ECO:0007669"/>
    <property type="project" value="UniProtKB-KW"/>
</dbReference>
<reference evidence="12 13" key="1">
    <citation type="journal article" date="2016" name="Nat. Commun.">
        <title>Thousands of microbial genomes shed light on interconnected biogeochemical processes in an aquifer system.</title>
        <authorList>
            <person name="Anantharaman K."/>
            <person name="Brown C.T."/>
            <person name="Hug L.A."/>
            <person name="Sharon I."/>
            <person name="Castelle C.J."/>
            <person name="Probst A.J."/>
            <person name="Thomas B.C."/>
            <person name="Singh A."/>
            <person name="Wilkins M.J."/>
            <person name="Karaoz U."/>
            <person name="Brodie E.L."/>
            <person name="Williams K.H."/>
            <person name="Hubbard S.S."/>
            <person name="Banfield J.F."/>
        </authorList>
    </citation>
    <scope>NUCLEOTIDE SEQUENCE [LARGE SCALE GENOMIC DNA]</scope>
</reference>
<comment type="cofactor">
    <cofactor evidence="3">
        <name>[4Fe-4S] cluster</name>
        <dbReference type="ChEBI" id="CHEBI:49883"/>
    </cofactor>
</comment>
<dbReference type="EMBL" id="MFJD01000016">
    <property type="protein sequence ID" value="OGG01389.1"/>
    <property type="molecule type" value="Genomic_DNA"/>
</dbReference>
<dbReference type="Proteomes" id="UP000178448">
    <property type="component" value="Unassembled WGS sequence"/>
</dbReference>
<gene>
    <name evidence="12" type="ORF">A2Z33_02500</name>
</gene>
<evidence type="ECO:0000313" key="12">
    <source>
        <dbReference type="EMBL" id="OGG01389.1"/>
    </source>
</evidence>
<comment type="cofactor">
    <cofactor evidence="1">
        <name>Mg(2+)</name>
        <dbReference type="ChEBI" id="CHEBI:18420"/>
    </cofactor>
</comment>